<feature type="compositionally biased region" description="Basic and acidic residues" evidence="1">
    <location>
        <begin position="52"/>
        <end position="65"/>
    </location>
</feature>
<accession>A0A5B7H4Y7</accession>
<reference evidence="2 3" key="1">
    <citation type="submission" date="2019-05" db="EMBL/GenBank/DDBJ databases">
        <title>Another draft genome of Portunus trituberculatus and its Hox gene families provides insights of decapod evolution.</title>
        <authorList>
            <person name="Jeong J.-H."/>
            <person name="Song I."/>
            <person name="Kim S."/>
            <person name="Choi T."/>
            <person name="Kim D."/>
            <person name="Ryu S."/>
            <person name="Kim W."/>
        </authorList>
    </citation>
    <scope>NUCLEOTIDE SEQUENCE [LARGE SCALE GENOMIC DNA]</scope>
    <source>
        <tissue evidence="2">Muscle</tissue>
    </source>
</reference>
<dbReference type="AlphaFoldDB" id="A0A5B7H4Y7"/>
<feature type="compositionally biased region" description="Polar residues" evidence="1">
    <location>
        <begin position="88"/>
        <end position="107"/>
    </location>
</feature>
<evidence type="ECO:0000313" key="3">
    <source>
        <dbReference type="Proteomes" id="UP000324222"/>
    </source>
</evidence>
<feature type="region of interest" description="Disordered" evidence="1">
    <location>
        <begin position="38"/>
        <end position="75"/>
    </location>
</feature>
<comment type="caution">
    <text evidence="2">The sequence shown here is derived from an EMBL/GenBank/DDBJ whole genome shotgun (WGS) entry which is preliminary data.</text>
</comment>
<organism evidence="2 3">
    <name type="scientific">Portunus trituberculatus</name>
    <name type="common">Swimming crab</name>
    <name type="synonym">Neptunus trituberculatus</name>
    <dbReference type="NCBI Taxonomy" id="210409"/>
    <lineage>
        <taxon>Eukaryota</taxon>
        <taxon>Metazoa</taxon>
        <taxon>Ecdysozoa</taxon>
        <taxon>Arthropoda</taxon>
        <taxon>Crustacea</taxon>
        <taxon>Multicrustacea</taxon>
        <taxon>Malacostraca</taxon>
        <taxon>Eumalacostraca</taxon>
        <taxon>Eucarida</taxon>
        <taxon>Decapoda</taxon>
        <taxon>Pleocyemata</taxon>
        <taxon>Brachyura</taxon>
        <taxon>Eubrachyura</taxon>
        <taxon>Portunoidea</taxon>
        <taxon>Portunidae</taxon>
        <taxon>Portuninae</taxon>
        <taxon>Portunus</taxon>
    </lineage>
</organism>
<dbReference type="EMBL" id="VSRR010022999">
    <property type="protein sequence ID" value="MPC65163.1"/>
    <property type="molecule type" value="Genomic_DNA"/>
</dbReference>
<keyword evidence="3" id="KW-1185">Reference proteome</keyword>
<sequence length="107" mass="11551">MHTAIHKGNKVEGGAGWRETAGAARQYKVRAGCLRLPGAFLRSPPDTSRLTGGREARREGGREESAPLTPEPRCSVHPVSLWLMPRRGTSQARGPTCPTHGTNTLLL</sequence>
<dbReference type="Proteomes" id="UP000324222">
    <property type="component" value="Unassembled WGS sequence"/>
</dbReference>
<proteinExistence type="predicted"/>
<evidence type="ECO:0000256" key="1">
    <source>
        <dbReference type="SAM" id="MobiDB-lite"/>
    </source>
</evidence>
<evidence type="ECO:0000313" key="2">
    <source>
        <dbReference type="EMBL" id="MPC65163.1"/>
    </source>
</evidence>
<name>A0A5B7H4Y7_PORTR</name>
<feature type="region of interest" description="Disordered" evidence="1">
    <location>
        <begin position="87"/>
        <end position="107"/>
    </location>
</feature>
<protein>
    <submittedName>
        <fullName evidence="2">Uncharacterized protein</fullName>
    </submittedName>
</protein>
<gene>
    <name evidence="2" type="ORF">E2C01_059293</name>
</gene>